<accession>A0A368N3Q8</accession>
<gene>
    <name evidence="3" type="ORF">DQ356_02950</name>
</gene>
<feature type="transmembrane region" description="Helical" evidence="2">
    <location>
        <begin position="84"/>
        <end position="105"/>
    </location>
</feature>
<dbReference type="EMBL" id="QPIE01000002">
    <property type="protein sequence ID" value="RCU44171.1"/>
    <property type="molecule type" value="Genomic_DNA"/>
</dbReference>
<keyword evidence="4" id="KW-1185">Reference proteome</keyword>
<feature type="region of interest" description="Disordered" evidence="1">
    <location>
        <begin position="1578"/>
        <end position="1600"/>
    </location>
</feature>
<comment type="caution">
    <text evidence="3">The sequence shown here is derived from an EMBL/GenBank/DDBJ whole genome shotgun (WGS) entry which is preliminary data.</text>
</comment>
<evidence type="ECO:0000256" key="2">
    <source>
        <dbReference type="SAM" id="Phobius"/>
    </source>
</evidence>
<proteinExistence type="predicted"/>
<dbReference type="OrthoDB" id="680700at2"/>
<dbReference type="RefSeq" id="WP_114303150.1">
    <property type="nucleotide sequence ID" value="NZ_QPIE01000002.1"/>
</dbReference>
<feature type="region of interest" description="Disordered" evidence="1">
    <location>
        <begin position="1"/>
        <end position="30"/>
    </location>
</feature>
<dbReference type="Proteomes" id="UP000252172">
    <property type="component" value="Unassembled WGS sequence"/>
</dbReference>
<protein>
    <submittedName>
        <fullName evidence="3">Translocation/assembly module TamB</fullName>
    </submittedName>
</protein>
<reference evidence="3 4" key="1">
    <citation type="submission" date="2018-07" db="EMBL/GenBank/DDBJ databases">
        <title>Chryseobacterium lacus sp. nov., isolated from lake water.</title>
        <authorList>
            <person name="Li C.-M."/>
        </authorList>
    </citation>
    <scope>NUCLEOTIDE SEQUENCE [LARGE SCALE GENOMIC DNA]</scope>
    <source>
        <strain evidence="3 4">YLOS41</strain>
    </source>
</reference>
<feature type="compositionally biased region" description="Low complexity" evidence="1">
    <location>
        <begin position="1"/>
        <end position="11"/>
    </location>
</feature>
<sequence>MANLENNNQNNDTPPDPSGKKKPSSSAVDQINEKITETAQDLKEGVKTVAHEAKKAVENPVQTVGNLAEQATKDVTSVKWWAKLLLIIFWSALGIVVSVLIVVNLPATKKWAANQALQVLNQDFKAEMYTDDVQVNYFGDVIVNGLRIKDHKGLEFIKIKQFRANSNWLALVRNALSANNNSLSFNALTLTNADIKVITYEGDSISNFIRYIDNFDSGKERDPGTPPFQLDSRVHLINSRVSIVNKNSEGEEGNWLQAENLNLKAPKIKVNGGDVFAQINNLNFTTTRWGKKHYVDTFSTEAALTDDFLLLKDLTINTDHSLLQGDLKFNLNNGSWSNFTERVRWEMELKRGSQISGYDISYFVTDWDNYKPVNISGRMAGPLNNFHLHDFVLGNKQVSINTSTMKLANLMEGDFLIETNHLSTDFTYRDLKAMLPSFISEPMKDFADDFGRLRYTGAARITPKQIFVPRGNLITGIGRAFVRNFYLTDYSNDIPKYRGYAEVTDLNTFAITKSKEVGLISGNFQLDGQSFDVNTMRIRTTSRISKIEILNKEINNVYLNGLLNEKVYTGVINVDDQQARANVEGRIDFRTSRIRADVAANIRHLNLTYFTGGKGTQNISGNLKGNLSMTDLNDMTLDANLNGVSFSTGKERFDIPTADVKAFFENGNRVVSVNAPGAVNGKITGKYNLADLQEMITNGLNKILVGPPPRKMFRNQQFNIEFEVRQNIVNYFMPELRISNGAFVIGSYDGNENNLVLNLDATEIKYYFKGTQEINEAEPVLVSANPPAVEVIKDSILVNNLAVRINTANLEEQIFAKIDRGVYGENIFREVTITGNKENNQQLNIGVSLQHGDEEDEVKGALQHYAVNFNQTTNSAGDYIVRFDPTALTLNDVTWHIDTSPALNHSVIYRKATGDIELENVRIYSQDSELFVKNALFKSGSDFVADGEVKNFQVAKLLEMQEDGNSLDIQGVANGIFNIRMNGGNLEPLVNLRVQDISMGGEDMGIITVVAKSSDIPNVFDVDAKVVSAGIIGNNNLDVSGTIDNNTPSPTLNIHANMDDFDLRFANQFVKGIFSNLRGKANGSLAITGTLKEVDYSGDISLKDFGLKLDFTGVDYSFDDTMVHLTRGAAVLNNIGVRDGRANSSGTISGAIYFETLASMAVELIMRADNLLMLNSTQEDYDLFWGRIYGEGDLYVSGPVNSLSIQTPNMRALNNSVFTFNSNSTSNVEEFKMLRFLKEDDKGSIITESVERSGANMNINFRLTVDKGTTVNVLVGDDIGNISVRGASEDLRFHMSRNGNIEMNGGYIVDTGTFTSKAVLNRTFQIEKGSSILWDGDAMTPSLDITANYVRTVSNAGDYLGVGYLQPIQVLLQTKITQTLNNPKISLGVSAMDVSSQIKETLASRMNEEDERVIQFGSVLLMNRFNTSATGFNVANIAEDTGYNILFKQLGSVLNTISSEFQIDLNYIKGDEASQTRDRANAGVSFALSPRVSVKTGLGIPLSRGSEGTNTDYLSGEGTIEYDASKKNDGTLVLRGYSKPMNIGMGTQMGTNSAANQAYGVGVVWSKSFNRIFGSKKNDKNHVPKLASDTITSEKKDSLQ</sequence>
<keyword evidence="2" id="KW-0812">Transmembrane</keyword>
<organism evidence="3 4">
    <name type="scientific">Chryseobacterium lacus</name>
    <dbReference type="NCBI Taxonomy" id="2058346"/>
    <lineage>
        <taxon>Bacteria</taxon>
        <taxon>Pseudomonadati</taxon>
        <taxon>Bacteroidota</taxon>
        <taxon>Flavobacteriia</taxon>
        <taxon>Flavobacteriales</taxon>
        <taxon>Weeksellaceae</taxon>
        <taxon>Chryseobacterium group</taxon>
        <taxon>Chryseobacterium</taxon>
    </lineage>
</organism>
<evidence type="ECO:0000256" key="1">
    <source>
        <dbReference type="SAM" id="MobiDB-lite"/>
    </source>
</evidence>
<name>A0A368N3Q8_9FLAO</name>
<evidence type="ECO:0000313" key="4">
    <source>
        <dbReference type="Proteomes" id="UP000252172"/>
    </source>
</evidence>
<evidence type="ECO:0000313" key="3">
    <source>
        <dbReference type="EMBL" id="RCU44171.1"/>
    </source>
</evidence>
<keyword evidence="2" id="KW-0472">Membrane</keyword>
<keyword evidence="2" id="KW-1133">Transmembrane helix</keyword>